<feature type="region of interest" description="Disordered" evidence="1">
    <location>
        <begin position="90"/>
        <end position="169"/>
    </location>
</feature>
<organism evidence="2 3">
    <name type="scientific">Prunus avium</name>
    <name type="common">Cherry</name>
    <name type="synonym">Cerasus avium</name>
    <dbReference type="NCBI Taxonomy" id="42229"/>
    <lineage>
        <taxon>Eukaryota</taxon>
        <taxon>Viridiplantae</taxon>
        <taxon>Streptophyta</taxon>
        <taxon>Embryophyta</taxon>
        <taxon>Tracheophyta</taxon>
        <taxon>Spermatophyta</taxon>
        <taxon>Magnoliopsida</taxon>
        <taxon>eudicotyledons</taxon>
        <taxon>Gunneridae</taxon>
        <taxon>Pentapetalae</taxon>
        <taxon>rosids</taxon>
        <taxon>fabids</taxon>
        <taxon>Rosales</taxon>
        <taxon>Rosaceae</taxon>
        <taxon>Amygdaloideae</taxon>
        <taxon>Amygdaleae</taxon>
        <taxon>Prunus</taxon>
    </lineage>
</organism>
<evidence type="ECO:0000313" key="3">
    <source>
        <dbReference type="RefSeq" id="XP_021815355.1"/>
    </source>
</evidence>
<feature type="compositionally biased region" description="Polar residues" evidence="1">
    <location>
        <begin position="104"/>
        <end position="124"/>
    </location>
</feature>
<protein>
    <submittedName>
        <fullName evidence="3">Uncharacterized protein LOC110757911</fullName>
    </submittedName>
</protein>
<dbReference type="PANTHER" id="PTHR33223">
    <property type="entry name" value="CCHC-TYPE DOMAIN-CONTAINING PROTEIN"/>
    <property type="match status" value="1"/>
</dbReference>
<dbReference type="Proteomes" id="UP000515124">
    <property type="component" value="Unplaced"/>
</dbReference>
<evidence type="ECO:0000256" key="1">
    <source>
        <dbReference type="SAM" id="MobiDB-lite"/>
    </source>
</evidence>
<dbReference type="RefSeq" id="XP_021815355.1">
    <property type="nucleotide sequence ID" value="XM_021959663.1"/>
</dbReference>
<reference evidence="3" key="1">
    <citation type="submission" date="2025-08" db="UniProtKB">
        <authorList>
            <consortium name="RefSeq"/>
        </authorList>
    </citation>
    <scope>IDENTIFICATION</scope>
</reference>
<dbReference type="GeneID" id="110757911"/>
<feature type="compositionally biased region" description="Low complexity" evidence="1">
    <location>
        <begin position="90"/>
        <end position="103"/>
    </location>
</feature>
<keyword evidence="2" id="KW-1185">Reference proteome</keyword>
<evidence type="ECO:0000313" key="2">
    <source>
        <dbReference type="Proteomes" id="UP000515124"/>
    </source>
</evidence>
<feature type="compositionally biased region" description="Basic and acidic residues" evidence="1">
    <location>
        <begin position="146"/>
        <end position="169"/>
    </location>
</feature>
<proteinExistence type="predicted"/>
<name>A0A6P5SEL8_PRUAV</name>
<dbReference type="PANTHER" id="PTHR33223:SF10">
    <property type="entry name" value="AMINOTRANSFERASE-LIKE PLANT MOBILE DOMAIN-CONTAINING PROTEIN"/>
    <property type="match status" value="1"/>
</dbReference>
<gene>
    <name evidence="3" type="primary">LOC110757911</name>
</gene>
<accession>A0A6P5SEL8</accession>
<dbReference type="KEGG" id="pavi:110757911"/>
<dbReference type="AlphaFoldDB" id="A0A6P5SEL8"/>
<sequence length="379" mass="43368">MIQTDRLYSTDDLYIFRQQDDEPLREYAARFSHEYSRCPETDDRAAFDAFKSGIRSSQFRYLVHSSNWTTYAELMKQAAIHAKAEYFNSKGSASATPSKTTTADRPSTQSHDQFPTNQTVSQAPYRTAPPASAPYEARNKRKDHFRNRQDSSKRGKDSSRRSDFGDPKKNRSEEIFTLLNTTYEHVLLTEGEMISKPNNRKLPRRNEKDTGVFCRYHQYNGHDTELCIALRKIVERLINEGKLDQYLNTKTASDQPSNRQINMISGGAPIAETSNRSVKNYVRAVRHPQILSVEGGRNDKTRRIGWEPITFSEEEERGVIFPHSDPMIIRADISDFDVGRILIDTGSSVNVLFIDAFNALGIDPQHLNKDITPPPKLLW</sequence>